<proteinExistence type="predicted"/>
<feature type="transmembrane region" description="Helical" evidence="1">
    <location>
        <begin position="86"/>
        <end position="104"/>
    </location>
</feature>
<evidence type="ECO:0000313" key="3">
    <source>
        <dbReference type="Proteomes" id="UP001501536"/>
    </source>
</evidence>
<reference evidence="3" key="1">
    <citation type="journal article" date="2019" name="Int. J. Syst. Evol. Microbiol.">
        <title>The Global Catalogue of Microorganisms (GCM) 10K type strain sequencing project: providing services to taxonomists for standard genome sequencing and annotation.</title>
        <authorList>
            <consortium name="The Broad Institute Genomics Platform"/>
            <consortium name="The Broad Institute Genome Sequencing Center for Infectious Disease"/>
            <person name="Wu L."/>
            <person name="Ma J."/>
        </authorList>
    </citation>
    <scope>NUCLEOTIDE SEQUENCE [LARGE SCALE GENOMIC DNA]</scope>
    <source>
        <strain evidence="3">JCM 16961</strain>
    </source>
</reference>
<dbReference type="Proteomes" id="UP001501536">
    <property type="component" value="Unassembled WGS sequence"/>
</dbReference>
<keyword evidence="1" id="KW-0472">Membrane</keyword>
<dbReference type="EMBL" id="BAABCJ010000001">
    <property type="protein sequence ID" value="GAA3692163.1"/>
    <property type="molecule type" value="Genomic_DNA"/>
</dbReference>
<feature type="transmembrane region" description="Helical" evidence="1">
    <location>
        <begin position="54"/>
        <end position="79"/>
    </location>
</feature>
<comment type="caution">
    <text evidence="2">The sequence shown here is derived from an EMBL/GenBank/DDBJ whole genome shotgun (WGS) entry which is preliminary data.</text>
</comment>
<dbReference type="Pfam" id="PF14325">
    <property type="entry name" value="DUF4383"/>
    <property type="match status" value="1"/>
</dbReference>
<keyword evidence="1" id="KW-0812">Transmembrane</keyword>
<accession>A0ABP7CPM6</accession>
<feature type="transmembrane region" description="Helical" evidence="1">
    <location>
        <begin position="124"/>
        <end position="140"/>
    </location>
</feature>
<name>A0ABP7CPM6_9MICC</name>
<evidence type="ECO:0000313" key="2">
    <source>
        <dbReference type="EMBL" id="GAA3692163.1"/>
    </source>
</evidence>
<organism evidence="2 3">
    <name type="scientific">Zhihengliuella alba</name>
    <dbReference type="NCBI Taxonomy" id="547018"/>
    <lineage>
        <taxon>Bacteria</taxon>
        <taxon>Bacillati</taxon>
        <taxon>Actinomycetota</taxon>
        <taxon>Actinomycetes</taxon>
        <taxon>Micrococcales</taxon>
        <taxon>Micrococcaceae</taxon>
        <taxon>Zhihengliuella</taxon>
    </lineage>
</organism>
<gene>
    <name evidence="2" type="ORF">GCM10022377_00600</name>
</gene>
<keyword evidence="1" id="KW-1133">Transmembrane helix</keyword>
<evidence type="ECO:0000256" key="1">
    <source>
        <dbReference type="SAM" id="Phobius"/>
    </source>
</evidence>
<dbReference type="RefSeq" id="WP_344878307.1">
    <property type="nucleotide sequence ID" value="NZ_BAABCJ010000001.1"/>
</dbReference>
<protein>
    <submittedName>
        <fullName evidence="2">DUF4383 domain-containing protein</fullName>
    </submittedName>
</protein>
<feature type="transmembrane region" description="Helical" evidence="1">
    <location>
        <begin position="12"/>
        <end position="34"/>
    </location>
</feature>
<sequence>MSTPSRTEAGRTALQKAAVVVGAVFLLVGILGFIPGITTNYDQLTFAGHHSESMLMGIFQVSVLHNIVHLLFGVAGLALAKSHARAYNFLLWGGVIYLVLWLYGLFIDLDSAANFVPVNSADNWLHFVLGVGMIGLALLLRRRGEPADRR</sequence>
<keyword evidence="3" id="KW-1185">Reference proteome</keyword>